<dbReference type="GO" id="GO:0007059">
    <property type="term" value="P:chromosome segregation"/>
    <property type="evidence" value="ECO:0007669"/>
    <property type="project" value="UniProtKB-KW"/>
</dbReference>
<evidence type="ECO:0000259" key="10">
    <source>
        <dbReference type="PROSITE" id="PS51898"/>
    </source>
</evidence>
<dbReference type="GO" id="GO:0005737">
    <property type="term" value="C:cytoplasm"/>
    <property type="evidence" value="ECO:0007669"/>
    <property type="project" value="UniProtKB-SubCell"/>
</dbReference>
<keyword evidence="2" id="KW-0963">Cytoplasm</keyword>
<dbReference type="GO" id="GO:0015074">
    <property type="term" value="P:DNA integration"/>
    <property type="evidence" value="ECO:0007669"/>
    <property type="project" value="UniProtKB-KW"/>
</dbReference>
<evidence type="ECO:0000256" key="8">
    <source>
        <dbReference type="ARBA" id="ARBA00023306"/>
    </source>
</evidence>
<evidence type="ECO:0000256" key="6">
    <source>
        <dbReference type="ARBA" id="ARBA00023125"/>
    </source>
</evidence>
<dbReference type="PROSITE" id="PS51900">
    <property type="entry name" value="CB"/>
    <property type="match status" value="1"/>
</dbReference>
<evidence type="ECO:0000256" key="9">
    <source>
        <dbReference type="PROSITE-ProRule" id="PRU01248"/>
    </source>
</evidence>
<dbReference type="EMBL" id="JALEMU010000080">
    <property type="protein sequence ID" value="MCI5755665.1"/>
    <property type="molecule type" value="Genomic_DNA"/>
</dbReference>
<keyword evidence="4" id="KW-0159">Chromosome partition</keyword>
<dbReference type="Pfam" id="PF00589">
    <property type="entry name" value="Phage_integrase"/>
    <property type="match status" value="1"/>
</dbReference>
<evidence type="ECO:0000256" key="7">
    <source>
        <dbReference type="ARBA" id="ARBA00023172"/>
    </source>
</evidence>
<evidence type="ECO:0000313" key="12">
    <source>
        <dbReference type="EMBL" id="MCI5755665.1"/>
    </source>
</evidence>
<dbReference type="SUPFAM" id="SSF56349">
    <property type="entry name" value="DNA breaking-rejoining enzymes"/>
    <property type="match status" value="1"/>
</dbReference>
<dbReference type="InterPro" id="IPR010998">
    <property type="entry name" value="Integrase_recombinase_N"/>
</dbReference>
<dbReference type="Gene3D" id="1.10.150.130">
    <property type="match status" value="1"/>
</dbReference>
<comment type="subcellular location">
    <subcellularLocation>
        <location evidence="1">Cytoplasm</location>
    </subcellularLocation>
</comment>
<evidence type="ECO:0000256" key="3">
    <source>
        <dbReference type="ARBA" id="ARBA00022618"/>
    </source>
</evidence>
<accession>A0AAE3FHU0</accession>
<name>A0AAE3FHU0_9BACT</name>
<dbReference type="InterPro" id="IPR013762">
    <property type="entry name" value="Integrase-like_cat_sf"/>
</dbReference>
<dbReference type="InterPro" id="IPR044068">
    <property type="entry name" value="CB"/>
</dbReference>
<keyword evidence="6 9" id="KW-0238">DNA-binding</keyword>
<keyword evidence="8" id="KW-0131">Cell cycle</keyword>
<proteinExistence type="predicted"/>
<dbReference type="Proteomes" id="UP001139365">
    <property type="component" value="Unassembled WGS sequence"/>
</dbReference>
<evidence type="ECO:0000256" key="2">
    <source>
        <dbReference type="ARBA" id="ARBA00022490"/>
    </source>
</evidence>
<dbReference type="PANTHER" id="PTHR30349:SF77">
    <property type="entry name" value="TYROSINE RECOMBINASE XERC"/>
    <property type="match status" value="1"/>
</dbReference>
<keyword evidence="3" id="KW-0132">Cell division</keyword>
<keyword evidence="7" id="KW-0233">DNA recombination</keyword>
<reference evidence="12 13" key="1">
    <citation type="submission" date="2022-03" db="EMBL/GenBank/DDBJ databases">
        <title>Metagenome-assembled genomes from swine fecal metagenomes.</title>
        <authorList>
            <person name="Holman D.B."/>
            <person name="Kommadath A."/>
        </authorList>
    </citation>
    <scope>NUCLEOTIDE SEQUENCE [LARGE SCALE GENOMIC DNA]</scope>
    <source>
        <strain evidence="12">SUG147</strain>
    </source>
</reference>
<dbReference type="GO" id="GO:0051301">
    <property type="term" value="P:cell division"/>
    <property type="evidence" value="ECO:0007669"/>
    <property type="project" value="UniProtKB-KW"/>
</dbReference>
<dbReference type="GO" id="GO:0003677">
    <property type="term" value="F:DNA binding"/>
    <property type="evidence" value="ECO:0007669"/>
    <property type="project" value="UniProtKB-UniRule"/>
</dbReference>
<evidence type="ECO:0000256" key="5">
    <source>
        <dbReference type="ARBA" id="ARBA00022908"/>
    </source>
</evidence>
<evidence type="ECO:0000313" key="13">
    <source>
        <dbReference type="Proteomes" id="UP001139365"/>
    </source>
</evidence>
<comment type="caution">
    <text evidence="12">The sequence shown here is derived from an EMBL/GenBank/DDBJ whole genome shotgun (WGS) entry which is preliminary data.</text>
</comment>
<dbReference type="InterPro" id="IPR011010">
    <property type="entry name" value="DNA_brk_join_enz"/>
</dbReference>
<dbReference type="AlphaFoldDB" id="A0AAE3FHU0"/>
<dbReference type="PROSITE" id="PS51898">
    <property type="entry name" value="TYR_RECOMBINASE"/>
    <property type="match status" value="1"/>
</dbReference>
<feature type="domain" description="Core-binding (CB)" evidence="11">
    <location>
        <begin position="2"/>
        <end position="108"/>
    </location>
</feature>
<sequence length="331" mass="37932">MTQLPGPVTEFSNYMLVVRGRSKRTVEQYEIDLMLFFKYIKAKRSGLPTSGEEFDGMTIYELDYDFAASVTKLEVLDFLTFAADGRENNARTRARKLSSLRSFYRYYCGTVMRFDRNPTDNIDSPKIPKSLPKHLSASESIDLLTEVAEDENNRFRERDYCMITLFLNCGMRLSELVGINLGDIDRDMQTLRVTGKGAKERVIYLNDACREAITEYLKVRDRTPLPGEKNALFLSARHRRISKQSVQTIVCRYLDMAGFGNRGMSVHKLRHTAATLMYRSGNVDIRVLKDILGHEQLNTTQIYTHVSDSEMQKAMSQNPLAGITEKKLVKK</sequence>
<dbReference type="InterPro" id="IPR002104">
    <property type="entry name" value="Integrase_catalytic"/>
</dbReference>
<protein>
    <submittedName>
        <fullName evidence="12">Tyrosine recombinase XerC</fullName>
    </submittedName>
</protein>
<dbReference type="PANTHER" id="PTHR30349">
    <property type="entry name" value="PHAGE INTEGRASE-RELATED"/>
    <property type="match status" value="1"/>
</dbReference>
<dbReference type="InterPro" id="IPR050090">
    <property type="entry name" value="Tyrosine_recombinase_XerCD"/>
</dbReference>
<evidence type="ECO:0000256" key="4">
    <source>
        <dbReference type="ARBA" id="ARBA00022829"/>
    </source>
</evidence>
<keyword evidence="5" id="KW-0229">DNA integration</keyword>
<gene>
    <name evidence="12" type="ORF">MR241_05165</name>
</gene>
<evidence type="ECO:0000256" key="1">
    <source>
        <dbReference type="ARBA" id="ARBA00004496"/>
    </source>
</evidence>
<feature type="domain" description="Tyr recombinase" evidence="10">
    <location>
        <begin position="130"/>
        <end position="316"/>
    </location>
</feature>
<organism evidence="12 13">
    <name type="scientific">Candidatus Colimorpha enterica</name>
    <dbReference type="NCBI Taxonomy" id="3083063"/>
    <lineage>
        <taxon>Bacteria</taxon>
        <taxon>Pseudomonadati</taxon>
        <taxon>Bacteroidota</taxon>
        <taxon>Bacteroidia</taxon>
        <taxon>Bacteroidales</taxon>
        <taxon>Candidatus Colimorpha</taxon>
    </lineage>
</organism>
<dbReference type="GO" id="GO:0006310">
    <property type="term" value="P:DNA recombination"/>
    <property type="evidence" value="ECO:0007669"/>
    <property type="project" value="UniProtKB-KW"/>
</dbReference>
<evidence type="ECO:0000259" key="11">
    <source>
        <dbReference type="PROSITE" id="PS51900"/>
    </source>
</evidence>
<dbReference type="Gene3D" id="1.10.443.10">
    <property type="entry name" value="Intergrase catalytic core"/>
    <property type="match status" value="1"/>
</dbReference>